<feature type="compositionally biased region" description="Basic residues" evidence="1">
    <location>
        <begin position="35"/>
        <end position="47"/>
    </location>
</feature>
<feature type="region of interest" description="Disordered" evidence="1">
    <location>
        <begin position="1"/>
        <end position="140"/>
    </location>
</feature>
<dbReference type="EMBL" id="PXXW01000024">
    <property type="protein sequence ID" value="RAN98301.1"/>
    <property type="molecule type" value="Genomic_DNA"/>
</dbReference>
<protein>
    <submittedName>
        <fullName evidence="2">Uncharacterized protein</fullName>
    </submittedName>
</protein>
<evidence type="ECO:0000256" key="1">
    <source>
        <dbReference type="SAM" id="MobiDB-lite"/>
    </source>
</evidence>
<feature type="compositionally biased region" description="Low complexity" evidence="1">
    <location>
        <begin position="219"/>
        <end position="228"/>
    </location>
</feature>
<feature type="compositionally biased region" description="Basic residues" evidence="1">
    <location>
        <begin position="111"/>
        <end position="127"/>
    </location>
</feature>
<gene>
    <name evidence="2" type="ORF">GAR05_03038</name>
</gene>
<feature type="compositionally biased region" description="Polar residues" evidence="1">
    <location>
        <begin position="1"/>
        <end position="10"/>
    </location>
</feature>
<dbReference type="Proteomes" id="UP000249334">
    <property type="component" value="Unassembled WGS sequence"/>
</dbReference>
<proteinExistence type="predicted"/>
<organism evidence="2 3">
    <name type="scientific">Micromonospora saelicesensis</name>
    <dbReference type="NCBI Taxonomy" id="285676"/>
    <lineage>
        <taxon>Bacteria</taxon>
        <taxon>Bacillati</taxon>
        <taxon>Actinomycetota</taxon>
        <taxon>Actinomycetes</taxon>
        <taxon>Micromonosporales</taxon>
        <taxon>Micromonosporaceae</taxon>
        <taxon>Micromonospora</taxon>
    </lineage>
</organism>
<accession>A0ABX9CHY0</accession>
<comment type="caution">
    <text evidence="2">The sequence shown here is derived from an EMBL/GenBank/DDBJ whole genome shotgun (WGS) entry which is preliminary data.</text>
</comment>
<reference evidence="2 3" key="1">
    <citation type="submission" date="2018-03" db="EMBL/GenBank/DDBJ databases">
        <title>Genomic framework for the identification of Micromonospora saelicesensis and Micromonospora noduli.</title>
        <authorList>
            <person name="Riesco R."/>
            <person name="Trujillo M.E."/>
        </authorList>
    </citation>
    <scope>NUCLEOTIDE SEQUENCE [LARGE SCALE GENOMIC DNA]</scope>
    <source>
        <strain evidence="2 3">GAR05</strain>
    </source>
</reference>
<evidence type="ECO:0000313" key="3">
    <source>
        <dbReference type="Proteomes" id="UP000249334"/>
    </source>
</evidence>
<sequence>MVTPVVTQIVTRAEPTPATAPPAIPSAIDPPSWRAGRRPARHVKRTLTLRSDAGGSGGGLLGLPGSMADGMASPQAPTDRDPPTAPRPSWSRSAPTGGAVAVTPQPPPARRGGRRALPHAARARGRAAKPAAGPHLTGHRSVVLRHDGHRERLPAGTCRHQETACACPSRLAYPGQGVRVGGPPRTDADVGYALSAPSRSAEDQPTLTGREAGVRDPSLSRALSARRASTTRRGARA</sequence>
<name>A0ABX9CHY0_9ACTN</name>
<evidence type="ECO:0000313" key="2">
    <source>
        <dbReference type="EMBL" id="RAN98301.1"/>
    </source>
</evidence>
<feature type="region of interest" description="Disordered" evidence="1">
    <location>
        <begin position="173"/>
        <end position="237"/>
    </location>
</feature>
<feature type="compositionally biased region" description="Low complexity" evidence="1">
    <location>
        <begin position="174"/>
        <end position="185"/>
    </location>
</feature>
<keyword evidence="3" id="KW-1185">Reference proteome</keyword>